<dbReference type="OrthoDB" id="527344at2759"/>
<keyword evidence="3" id="KW-1185">Reference proteome</keyword>
<evidence type="ECO:0000313" key="2">
    <source>
        <dbReference type="EMBL" id="CDJ61664.1"/>
    </source>
</evidence>
<dbReference type="Gene3D" id="3.60.15.10">
    <property type="entry name" value="Ribonuclease Z/Hydroxyacylglutathione hydrolase-like"/>
    <property type="match status" value="1"/>
</dbReference>
<organism evidence="2 3">
    <name type="scientific">Eimeria maxima</name>
    <name type="common">Coccidian parasite</name>
    <dbReference type="NCBI Taxonomy" id="5804"/>
    <lineage>
        <taxon>Eukaryota</taxon>
        <taxon>Sar</taxon>
        <taxon>Alveolata</taxon>
        <taxon>Apicomplexa</taxon>
        <taxon>Conoidasida</taxon>
        <taxon>Coccidia</taxon>
        <taxon>Eucoccidiorida</taxon>
        <taxon>Eimeriorina</taxon>
        <taxon>Eimeriidae</taxon>
        <taxon>Eimeria</taxon>
    </lineage>
</organism>
<feature type="signal peptide" evidence="1">
    <location>
        <begin position="1"/>
        <end position="34"/>
    </location>
</feature>
<dbReference type="Proteomes" id="UP000030763">
    <property type="component" value="Unassembled WGS sequence"/>
</dbReference>
<dbReference type="PANTHER" id="PTHR46018:SF2">
    <property type="entry name" value="ZINC PHOSPHODIESTERASE ELAC PROTEIN 1"/>
    <property type="match status" value="1"/>
</dbReference>
<dbReference type="OMA" id="TEKINRH"/>
<dbReference type="GO" id="GO:0005634">
    <property type="term" value="C:nucleus"/>
    <property type="evidence" value="ECO:0007669"/>
    <property type="project" value="TreeGrafter"/>
</dbReference>
<feature type="chain" id="PRO_5004673607" description="Metallo-beta-lactamase domain-containing protein" evidence="1">
    <location>
        <begin position="35"/>
        <end position="764"/>
    </location>
</feature>
<dbReference type="RefSeq" id="XP_013338314.1">
    <property type="nucleotide sequence ID" value="XM_013482860.1"/>
</dbReference>
<evidence type="ECO:0000256" key="1">
    <source>
        <dbReference type="SAM" id="SignalP"/>
    </source>
</evidence>
<evidence type="ECO:0008006" key="4">
    <source>
        <dbReference type="Google" id="ProtNLM"/>
    </source>
</evidence>
<dbReference type="EMBL" id="HG722174">
    <property type="protein sequence ID" value="CDJ61664.1"/>
    <property type="molecule type" value="Genomic_DNA"/>
</dbReference>
<name>U6MGT8_EIMMA</name>
<dbReference type="VEuPathDB" id="ToxoDB:EMWEY_00011490"/>
<proteinExistence type="predicted"/>
<keyword evidence="1" id="KW-0732">Signal</keyword>
<dbReference type="AlphaFoldDB" id="U6MGT8"/>
<dbReference type="GeneID" id="25335135"/>
<accession>U6MGT8</accession>
<dbReference type="SUPFAM" id="SSF56281">
    <property type="entry name" value="Metallo-hydrolase/oxidoreductase"/>
    <property type="match status" value="1"/>
</dbReference>
<dbReference type="PANTHER" id="PTHR46018">
    <property type="entry name" value="ZINC PHOSPHODIESTERASE ELAC PROTEIN 1"/>
    <property type="match status" value="1"/>
</dbReference>
<sequence>MNKVALQVRRHPVLPLLLPPMLLLLLLRLPETGSFSFKPGPFCSQGGEALGGALRPSFQKAPSHPAAQRGPPSCRTRAPWVELHRNILPSCASWTPVPVRTATSTLAVPSDTGATAALHDDIGDAALASPAAKAASEIEAAYSEVVAAATSSLSADPLNKSSTSSYQCNDSCATSAGASPWWTASRFEAVEEARASFLTKVADAFSLKSAADARGVVYVHHGNSWGGAKLLVDRQLLLRLRGEQQKGSWSLHFLGTGAMQASATRGTSCILFSRGDGSAWLFDCGGGPSPTHAASACRRTPAATGVAAAAAGAIGDRSSRLKQAVAVAIAEEAITRASPDVAAALQQHHQQETRKRRMGVVQRVFVTHLHGDHCLGLPSFLSQIAQDPEGGPRHIEIVGPEGIRTLLRCILHGTSARRLPSFSVVELRGVPHLHHRRSRAIRLPFLPSAPSEIMGRRDIEPNADGSYVAFEDSEIVVTAAPIRHLVPCVGYVVTEKKSRHRLRADVIDPLIEKNSHRLKDPYEWPQLRGEPKVVYKLLSELKAGEVFTFPDGTKVGHSDVFLEAPQPRKICFAFDTCDASRMLPFAQGADILVHEATMSGVKGTSCKSDPYSDELLPLAHAKSDKRESLHCGYGEGRGRCAKDLMGSQVQAASEAAFERGHSSAAMAGSSIGYSVRCIRSFAFRAGAARLVLTHFSQRYRGDSALRSVLAMERVEEEARRAYEIERELHEAPDGPALKVTAAWDGLELVLPQRVHSRAEYSRDT</sequence>
<reference evidence="2" key="2">
    <citation type="submission" date="2013-10" db="EMBL/GenBank/DDBJ databases">
        <authorList>
            <person name="Aslett M."/>
        </authorList>
    </citation>
    <scope>NUCLEOTIDE SEQUENCE [LARGE SCALE GENOMIC DNA]</scope>
    <source>
        <strain evidence="2">Weybridge</strain>
    </source>
</reference>
<gene>
    <name evidence="2" type="ORF">EMWEY_00011490</name>
</gene>
<protein>
    <recommendedName>
        <fullName evidence="4">Metallo-beta-lactamase domain-containing protein</fullName>
    </recommendedName>
</protein>
<dbReference type="InterPro" id="IPR036866">
    <property type="entry name" value="RibonucZ/Hydroxyglut_hydro"/>
</dbReference>
<evidence type="ECO:0000313" key="3">
    <source>
        <dbReference type="Proteomes" id="UP000030763"/>
    </source>
</evidence>
<dbReference type="GO" id="GO:0042781">
    <property type="term" value="F:3'-tRNA processing endoribonuclease activity"/>
    <property type="evidence" value="ECO:0007669"/>
    <property type="project" value="TreeGrafter"/>
</dbReference>
<reference evidence="2" key="1">
    <citation type="submission" date="2013-10" db="EMBL/GenBank/DDBJ databases">
        <title>Genomic analysis of the causative agents of coccidiosis in chickens.</title>
        <authorList>
            <person name="Reid A.J."/>
            <person name="Blake D."/>
            <person name="Billington K."/>
            <person name="Browne H."/>
            <person name="Dunn M."/>
            <person name="Hung S."/>
            <person name="Kawahara F."/>
            <person name="Miranda-Saavedra D."/>
            <person name="Mourier T."/>
            <person name="Nagra H."/>
            <person name="Otto T.D."/>
            <person name="Rawlings N."/>
            <person name="Sanchez A."/>
            <person name="Sanders M."/>
            <person name="Subramaniam C."/>
            <person name="Tay Y."/>
            <person name="Dear P."/>
            <person name="Doerig C."/>
            <person name="Gruber A."/>
            <person name="Parkinson J."/>
            <person name="Shirley M."/>
            <person name="Wan K.L."/>
            <person name="Berriman M."/>
            <person name="Tomley F."/>
            <person name="Pain A."/>
        </authorList>
    </citation>
    <scope>NUCLEOTIDE SEQUENCE [LARGE SCALE GENOMIC DNA]</scope>
    <source>
        <strain evidence="2">Weybridge</strain>
    </source>
</reference>